<evidence type="ECO:0000313" key="2">
    <source>
        <dbReference type="EMBL" id="GFO44097.1"/>
    </source>
</evidence>
<feature type="compositionally biased region" description="Polar residues" evidence="1">
    <location>
        <begin position="69"/>
        <end position="83"/>
    </location>
</feature>
<gene>
    <name evidence="2" type="ORF">PoB_007060200</name>
</gene>
<comment type="caution">
    <text evidence="2">The sequence shown here is derived from an EMBL/GenBank/DDBJ whole genome shotgun (WGS) entry which is preliminary data.</text>
</comment>
<reference evidence="2 3" key="1">
    <citation type="journal article" date="2021" name="Elife">
        <title>Chloroplast acquisition without the gene transfer in kleptoplastic sea slugs, Plakobranchus ocellatus.</title>
        <authorList>
            <person name="Maeda T."/>
            <person name="Takahashi S."/>
            <person name="Yoshida T."/>
            <person name="Shimamura S."/>
            <person name="Takaki Y."/>
            <person name="Nagai Y."/>
            <person name="Toyoda A."/>
            <person name="Suzuki Y."/>
            <person name="Arimoto A."/>
            <person name="Ishii H."/>
            <person name="Satoh N."/>
            <person name="Nishiyama T."/>
            <person name="Hasebe M."/>
            <person name="Maruyama T."/>
            <person name="Minagawa J."/>
            <person name="Obokata J."/>
            <person name="Shigenobu S."/>
        </authorList>
    </citation>
    <scope>NUCLEOTIDE SEQUENCE [LARGE SCALE GENOMIC DNA]</scope>
</reference>
<name>A0AAV4DIK5_9GAST</name>
<dbReference type="Proteomes" id="UP000735302">
    <property type="component" value="Unassembled WGS sequence"/>
</dbReference>
<protein>
    <submittedName>
        <fullName evidence="2">Uncharacterized protein</fullName>
    </submittedName>
</protein>
<organism evidence="2 3">
    <name type="scientific">Plakobranchus ocellatus</name>
    <dbReference type="NCBI Taxonomy" id="259542"/>
    <lineage>
        <taxon>Eukaryota</taxon>
        <taxon>Metazoa</taxon>
        <taxon>Spiralia</taxon>
        <taxon>Lophotrochozoa</taxon>
        <taxon>Mollusca</taxon>
        <taxon>Gastropoda</taxon>
        <taxon>Heterobranchia</taxon>
        <taxon>Euthyneura</taxon>
        <taxon>Panpulmonata</taxon>
        <taxon>Sacoglossa</taxon>
        <taxon>Placobranchoidea</taxon>
        <taxon>Plakobranchidae</taxon>
        <taxon>Plakobranchus</taxon>
    </lineage>
</organism>
<keyword evidence="3" id="KW-1185">Reference proteome</keyword>
<sequence>MGGTLSCHSPETRRRRRRPNHLDYSVTIRPSDEGDTPDHINFYANSSLGSSLHDGISKAEYTELSIDTHSNASSSVRPESNLSEPFPEDSAPLLEDIRVQRVASGGFAAKEVQKLGHSGSGRSQANVRGKGDRISDLNVQQSKGGMLALGNGHIAHTNVKQDSKQGSE</sequence>
<dbReference type="AlphaFoldDB" id="A0AAV4DIK5"/>
<accession>A0AAV4DIK5</accession>
<evidence type="ECO:0000256" key="1">
    <source>
        <dbReference type="SAM" id="MobiDB-lite"/>
    </source>
</evidence>
<dbReference type="EMBL" id="BLXT01007928">
    <property type="protein sequence ID" value="GFO44097.1"/>
    <property type="molecule type" value="Genomic_DNA"/>
</dbReference>
<feature type="region of interest" description="Disordered" evidence="1">
    <location>
        <begin position="69"/>
        <end position="94"/>
    </location>
</feature>
<evidence type="ECO:0000313" key="3">
    <source>
        <dbReference type="Proteomes" id="UP000735302"/>
    </source>
</evidence>
<feature type="region of interest" description="Disordered" evidence="1">
    <location>
        <begin position="114"/>
        <end position="135"/>
    </location>
</feature>
<feature type="region of interest" description="Disordered" evidence="1">
    <location>
        <begin position="1"/>
        <end position="38"/>
    </location>
</feature>
<proteinExistence type="predicted"/>